<feature type="chain" id="PRO_5028197639" evidence="2">
    <location>
        <begin position="18"/>
        <end position="124"/>
    </location>
</feature>
<dbReference type="SUPFAM" id="SSF52833">
    <property type="entry name" value="Thioredoxin-like"/>
    <property type="match status" value="1"/>
</dbReference>
<dbReference type="InterPro" id="IPR051099">
    <property type="entry name" value="AGR/TXD"/>
</dbReference>
<dbReference type="Gene3D" id="3.40.30.10">
    <property type="entry name" value="Glutaredoxin"/>
    <property type="match status" value="1"/>
</dbReference>
<dbReference type="PANTHER" id="PTHR15337:SF11">
    <property type="entry name" value="THIOREDOXIN DOMAIN-CONTAINING PROTEIN"/>
    <property type="match status" value="1"/>
</dbReference>
<evidence type="ECO:0000256" key="2">
    <source>
        <dbReference type="SAM" id="SignalP"/>
    </source>
</evidence>
<keyword evidence="1 2" id="KW-0732">Signal</keyword>
<dbReference type="InterPro" id="IPR036249">
    <property type="entry name" value="Thioredoxin-like_sf"/>
</dbReference>
<feature type="domain" description="Spermatogenesis-associated protein 20-like TRX" evidence="3">
    <location>
        <begin position="24"/>
        <end position="83"/>
    </location>
</feature>
<organism evidence="4">
    <name type="scientific">Sulfurimonas autotrophica</name>
    <dbReference type="NCBI Taxonomy" id="202747"/>
    <lineage>
        <taxon>Bacteria</taxon>
        <taxon>Pseudomonadati</taxon>
        <taxon>Campylobacterota</taxon>
        <taxon>Epsilonproteobacteria</taxon>
        <taxon>Campylobacterales</taxon>
        <taxon>Sulfurimonadaceae</taxon>
        <taxon>Sulfurimonas</taxon>
    </lineage>
</organism>
<protein>
    <submittedName>
        <fullName evidence="4">DUF255 domain-containing protein</fullName>
    </submittedName>
</protein>
<evidence type="ECO:0000313" key="4">
    <source>
        <dbReference type="EMBL" id="HFB53178.1"/>
    </source>
</evidence>
<name>A0A7C3GIZ1_9BACT</name>
<dbReference type="AlphaFoldDB" id="A0A7C3GIZ1"/>
<proteinExistence type="predicted"/>
<evidence type="ECO:0000256" key="1">
    <source>
        <dbReference type="ARBA" id="ARBA00022729"/>
    </source>
</evidence>
<feature type="signal peptide" evidence="2">
    <location>
        <begin position="1"/>
        <end position="17"/>
    </location>
</feature>
<dbReference type="Proteomes" id="UP000886390">
    <property type="component" value="Unassembled WGS sequence"/>
</dbReference>
<sequence>MNKIWMMLLMSAVSLFALEFHSYEEGLKLQKRNGKIIMIDVVRSDCHYCKDMQKKVFDNKEMSEWLEERFIPVKLNLDFDELPLGIHVYFTPTFFFVDADQKIIKKIPGSWNIQDFKDLTRNIK</sequence>
<reference evidence="4" key="1">
    <citation type="journal article" date="2020" name="mSystems">
        <title>Genome- and Community-Level Interaction Insights into Carbon Utilization and Element Cycling Functions of Hydrothermarchaeota in Hydrothermal Sediment.</title>
        <authorList>
            <person name="Zhou Z."/>
            <person name="Liu Y."/>
            <person name="Xu W."/>
            <person name="Pan J."/>
            <person name="Luo Z.H."/>
            <person name="Li M."/>
        </authorList>
    </citation>
    <scope>NUCLEOTIDE SEQUENCE [LARGE SCALE GENOMIC DNA]</scope>
    <source>
        <strain evidence="4">HyVt-507</strain>
    </source>
</reference>
<dbReference type="InterPro" id="IPR004879">
    <property type="entry name" value="Ssp411-like_TRX"/>
</dbReference>
<accession>A0A7C3GIZ1</accession>
<comment type="caution">
    <text evidence="4">The sequence shown here is derived from an EMBL/GenBank/DDBJ whole genome shotgun (WGS) entry which is preliminary data.</text>
</comment>
<gene>
    <name evidence="4" type="ORF">ENJ67_00465</name>
</gene>
<dbReference type="EMBL" id="DRNH01000026">
    <property type="protein sequence ID" value="HFB53178.1"/>
    <property type="molecule type" value="Genomic_DNA"/>
</dbReference>
<dbReference type="PANTHER" id="PTHR15337">
    <property type="entry name" value="ANTERIOR GRADIENT PROTEIN-RELATED"/>
    <property type="match status" value="1"/>
</dbReference>
<evidence type="ECO:0000259" key="3">
    <source>
        <dbReference type="Pfam" id="PF03190"/>
    </source>
</evidence>
<dbReference type="Pfam" id="PF03190">
    <property type="entry name" value="Thioredox_DsbH"/>
    <property type="match status" value="1"/>
</dbReference>